<dbReference type="Proteomes" id="UP000681594">
    <property type="component" value="Unassembled WGS sequence"/>
</dbReference>
<dbReference type="RefSeq" id="WP_209379594.1">
    <property type="nucleotide sequence ID" value="NZ_JAGIZB010000009.1"/>
</dbReference>
<dbReference type="PIRSF" id="PIRSF017082">
    <property type="entry name" value="YflP"/>
    <property type="match status" value="1"/>
</dbReference>
<feature type="chain" id="PRO_5047015498" evidence="2">
    <location>
        <begin position="22"/>
        <end position="320"/>
    </location>
</feature>
<reference evidence="3 4" key="1">
    <citation type="submission" date="2021-03" db="EMBL/GenBank/DDBJ databases">
        <authorList>
            <person name="So Y."/>
        </authorList>
    </citation>
    <scope>NUCLEOTIDE SEQUENCE [LARGE SCALE GENOMIC DNA]</scope>
    <source>
        <strain evidence="3 4">SSH11</strain>
    </source>
</reference>
<keyword evidence="4" id="KW-1185">Reference proteome</keyword>
<dbReference type="Gene3D" id="3.40.190.10">
    <property type="entry name" value="Periplasmic binding protein-like II"/>
    <property type="match status" value="1"/>
</dbReference>
<dbReference type="EMBL" id="JAGIZB010000009">
    <property type="protein sequence ID" value="MBP0445344.1"/>
    <property type="molecule type" value="Genomic_DNA"/>
</dbReference>
<evidence type="ECO:0000313" key="3">
    <source>
        <dbReference type="EMBL" id="MBP0445344.1"/>
    </source>
</evidence>
<dbReference type="PANTHER" id="PTHR42928:SF5">
    <property type="entry name" value="BLR1237 PROTEIN"/>
    <property type="match status" value="1"/>
</dbReference>
<gene>
    <name evidence="3" type="ORF">J8J14_11190</name>
</gene>
<name>A0ABS4AGJ9_9PROT</name>
<dbReference type="InterPro" id="IPR005064">
    <property type="entry name" value="BUG"/>
</dbReference>
<proteinExistence type="inferred from homology"/>
<dbReference type="PANTHER" id="PTHR42928">
    <property type="entry name" value="TRICARBOXYLATE-BINDING PROTEIN"/>
    <property type="match status" value="1"/>
</dbReference>
<comment type="similarity">
    <text evidence="1">Belongs to the UPF0065 (bug) family.</text>
</comment>
<sequence>MNLPRRTLLAATLAMPGLARAQSFPTRPIRLLVGFAPGGATDIVARLLQPLLGEALGQSVIVENRSGAGGMVATDFLVRAEPDGHTLMVASPGQLVVNPLLDRNSSFDAARDITPIGQVTSSPLVLVVPAASPYRDARALIEAIRARPGVMNYGSAGVGSSMHIAGEMLKAHGALSTEHVPYRGSGPAVTDLVAGKIDFMIDSVSTTATHIRNGVLRALAVTGEEPWPEFPDAVPLRSIVPDVVLTTWLGLVGPAKLPPAILARLSDVLRDVVRSPVFTARLKELGSQAYWAGPQDFAAFLATERQRAADVIRRAQIRQE</sequence>
<evidence type="ECO:0000256" key="2">
    <source>
        <dbReference type="SAM" id="SignalP"/>
    </source>
</evidence>
<keyword evidence="2" id="KW-0732">Signal</keyword>
<organism evidence="3 4">
    <name type="scientific">Pararoseomonas baculiformis</name>
    <dbReference type="NCBI Taxonomy" id="2820812"/>
    <lineage>
        <taxon>Bacteria</taxon>
        <taxon>Pseudomonadati</taxon>
        <taxon>Pseudomonadota</taxon>
        <taxon>Alphaproteobacteria</taxon>
        <taxon>Acetobacterales</taxon>
        <taxon>Acetobacteraceae</taxon>
        <taxon>Pararoseomonas</taxon>
    </lineage>
</organism>
<feature type="signal peptide" evidence="2">
    <location>
        <begin position="1"/>
        <end position="21"/>
    </location>
</feature>
<protein>
    <submittedName>
        <fullName evidence="3">Tripartite tricarboxylate transporter substrate binding protein</fullName>
    </submittedName>
</protein>
<dbReference type="Pfam" id="PF03401">
    <property type="entry name" value="TctC"/>
    <property type="match status" value="1"/>
</dbReference>
<evidence type="ECO:0000313" key="4">
    <source>
        <dbReference type="Proteomes" id="UP000681594"/>
    </source>
</evidence>
<dbReference type="InterPro" id="IPR042100">
    <property type="entry name" value="Bug_dom1"/>
</dbReference>
<dbReference type="Gene3D" id="3.40.190.150">
    <property type="entry name" value="Bordetella uptake gene, domain 1"/>
    <property type="match status" value="1"/>
</dbReference>
<dbReference type="CDD" id="cd07012">
    <property type="entry name" value="PBP2_Bug_TTT"/>
    <property type="match status" value="1"/>
</dbReference>
<evidence type="ECO:0000256" key="1">
    <source>
        <dbReference type="ARBA" id="ARBA00006987"/>
    </source>
</evidence>
<dbReference type="SUPFAM" id="SSF53850">
    <property type="entry name" value="Periplasmic binding protein-like II"/>
    <property type="match status" value="1"/>
</dbReference>
<accession>A0ABS4AGJ9</accession>
<comment type="caution">
    <text evidence="3">The sequence shown here is derived from an EMBL/GenBank/DDBJ whole genome shotgun (WGS) entry which is preliminary data.</text>
</comment>